<dbReference type="AlphaFoldDB" id="A0A9D7SEE0"/>
<keyword evidence="2" id="KW-0694">RNA-binding</keyword>
<keyword evidence="2" id="KW-0963">Cytoplasm</keyword>
<comment type="function">
    <text evidence="2">An aminoacyl-tRNA editing enzyme that deacylates mischarged D-aminoacyl-tRNAs. Also deacylates mischarged glycyl-tRNA(Ala), protecting cells against glycine mischarging by AlaRS. Acts via tRNA-based rather than protein-based catalysis; rejects L-amino acids rather than detecting D-amino acids in the active site. By recycling D-aminoacyl-tRNA to D-amino acids and free tRNA molecules, this enzyme counteracts the toxicity associated with the formation of D-aminoacyl-tRNA entities in vivo and helps enforce protein L-homochirality.</text>
</comment>
<dbReference type="GO" id="GO:0000049">
    <property type="term" value="F:tRNA binding"/>
    <property type="evidence" value="ECO:0007669"/>
    <property type="project" value="UniProtKB-UniRule"/>
</dbReference>
<evidence type="ECO:0000256" key="1">
    <source>
        <dbReference type="ARBA" id="ARBA00009673"/>
    </source>
</evidence>
<dbReference type="FunFam" id="3.50.80.10:FF:000001">
    <property type="entry name" value="D-aminoacyl-tRNA deacylase"/>
    <property type="match status" value="1"/>
</dbReference>
<dbReference type="EC" id="3.1.1.-" evidence="2"/>
<gene>
    <name evidence="2" type="primary">dtd</name>
    <name evidence="3" type="ORF">IPP58_02270</name>
</gene>
<dbReference type="SUPFAM" id="SSF69500">
    <property type="entry name" value="DTD-like"/>
    <property type="match status" value="1"/>
</dbReference>
<dbReference type="EMBL" id="JADKIO010000005">
    <property type="protein sequence ID" value="MBK9795321.1"/>
    <property type="molecule type" value="Genomic_DNA"/>
</dbReference>
<dbReference type="GO" id="GO:0106026">
    <property type="term" value="F:Gly-tRNA(Ala) deacylase activity"/>
    <property type="evidence" value="ECO:0007669"/>
    <property type="project" value="UniProtKB-UniRule"/>
</dbReference>
<name>A0A9D7SEE0_9BACT</name>
<dbReference type="PANTHER" id="PTHR10472:SF5">
    <property type="entry name" value="D-AMINOACYL-TRNA DEACYLASE 1"/>
    <property type="match status" value="1"/>
</dbReference>
<dbReference type="Proteomes" id="UP000886657">
    <property type="component" value="Unassembled WGS sequence"/>
</dbReference>
<comment type="catalytic activity">
    <reaction evidence="2">
        <text>glycyl-tRNA(Ala) + H2O = tRNA(Ala) + glycine + H(+)</text>
        <dbReference type="Rhea" id="RHEA:53744"/>
        <dbReference type="Rhea" id="RHEA-COMP:9657"/>
        <dbReference type="Rhea" id="RHEA-COMP:13640"/>
        <dbReference type="ChEBI" id="CHEBI:15377"/>
        <dbReference type="ChEBI" id="CHEBI:15378"/>
        <dbReference type="ChEBI" id="CHEBI:57305"/>
        <dbReference type="ChEBI" id="CHEBI:78442"/>
        <dbReference type="ChEBI" id="CHEBI:78522"/>
    </reaction>
</comment>
<evidence type="ECO:0000313" key="3">
    <source>
        <dbReference type="EMBL" id="MBK9795321.1"/>
    </source>
</evidence>
<dbReference type="Gene3D" id="3.50.80.10">
    <property type="entry name" value="D-tyrosyl-tRNA(Tyr) deacylase"/>
    <property type="match status" value="1"/>
</dbReference>
<dbReference type="Pfam" id="PF02580">
    <property type="entry name" value="Tyr_Deacylase"/>
    <property type="match status" value="1"/>
</dbReference>
<evidence type="ECO:0000313" key="4">
    <source>
        <dbReference type="Proteomes" id="UP000886657"/>
    </source>
</evidence>
<reference evidence="3" key="1">
    <citation type="submission" date="2020-10" db="EMBL/GenBank/DDBJ databases">
        <title>Connecting structure to function with the recovery of over 1000 high-quality activated sludge metagenome-assembled genomes encoding full-length rRNA genes using long-read sequencing.</title>
        <authorList>
            <person name="Singleton C.M."/>
            <person name="Petriglieri F."/>
            <person name="Kristensen J.M."/>
            <person name="Kirkegaard R.H."/>
            <person name="Michaelsen T.Y."/>
            <person name="Andersen M.H."/>
            <person name="Karst S.M."/>
            <person name="Dueholm M.S."/>
            <person name="Nielsen P.H."/>
            <person name="Albertsen M."/>
        </authorList>
    </citation>
    <scope>NUCLEOTIDE SEQUENCE</scope>
    <source>
        <strain evidence="3">Skiv_18-Q3-R9-52_MAXAC.067</strain>
    </source>
</reference>
<dbReference type="PANTHER" id="PTHR10472">
    <property type="entry name" value="D-TYROSYL-TRNA TYR DEACYLASE"/>
    <property type="match status" value="1"/>
</dbReference>
<dbReference type="HAMAP" id="MF_00518">
    <property type="entry name" value="Deacylase_Dtd"/>
    <property type="match status" value="1"/>
</dbReference>
<feature type="short sequence motif" description="Gly-cisPro motif, important for rejection of L-amino acids" evidence="2">
    <location>
        <begin position="136"/>
        <end position="137"/>
    </location>
</feature>
<proteinExistence type="inferred from homology"/>
<accession>A0A9D7SEE0</accession>
<dbReference type="InterPro" id="IPR023509">
    <property type="entry name" value="DTD-like_sf"/>
</dbReference>
<comment type="similarity">
    <text evidence="1 2">Belongs to the DTD family.</text>
</comment>
<comment type="catalytic activity">
    <reaction evidence="2">
        <text>a D-aminoacyl-tRNA + H2O = a tRNA + a D-alpha-amino acid + H(+)</text>
        <dbReference type="Rhea" id="RHEA:13953"/>
        <dbReference type="Rhea" id="RHEA-COMP:10123"/>
        <dbReference type="Rhea" id="RHEA-COMP:10124"/>
        <dbReference type="ChEBI" id="CHEBI:15377"/>
        <dbReference type="ChEBI" id="CHEBI:15378"/>
        <dbReference type="ChEBI" id="CHEBI:59871"/>
        <dbReference type="ChEBI" id="CHEBI:78442"/>
        <dbReference type="ChEBI" id="CHEBI:79333"/>
        <dbReference type="EC" id="3.1.1.96"/>
    </reaction>
</comment>
<dbReference type="GO" id="GO:0019478">
    <property type="term" value="P:D-amino acid catabolic process"/>
    <property type="evidence" value="ECO:0007669"/>
    <property type="project" value="UniProtKB-UniRule"/>
</dbReference>
<organism evidence="3 4">
    <name type="scientific">Candidatus Geothrix skivensis</name>
    <dbReference type="NCBI Taxonomy" id="2954439"/>
    <lineage>
        <taxon>Bacteria</taxon>
        <taxon>Pseudomonadati</taxon>
        <taxon>Acidobacteriota</taxon>
        <taxon>Holophagae</taxon>
        <taxon>Holophagales</taxon>
        <taxon>Holophagaceae</taxon>
        <taxon>Geothrix</taxon>
    </lineage>
</organism>
<comment type="caution">
    <text evidence="3">The sequence shown here is derived from an EMBL/GenBank/DDBJ whole genome shotgun (WGS) entry which is preliminary data.</text>
</comment>
<protein>
    <recommendedName>
        <fullName evidence="2">D-aminoacyl-tRNA deacylase</fullName>
        <shortName evidence="2">DTD</shortName>
        <ecNumber evidence="2">3.1.1.96</ecNumber>
    </recommendedName>
    <alternativeName>
        <fullName evidence="2">Gly-tRNA(Ala) deacylase</fullName>
        <ecNumber evidence="2">3.1.1.-</ecNumber>
    </alternativeName>
</protein>
<comment type="subunit">
    <text evidence="2">Homodimer.</text>
</comment>
<keyword evidence="2 3" id="KW-0378">Hydrolase</keyword>
<comment type="domain">
    <text evidence="2">A Gly-cisPro motif from one monomer fits into the active site of the other monomer to allow specific chiral rejection of L-amino acids.</text>
</comment>
<comment type="subcellular location">
    <subcellularLocation>
        <location evidence="2">Cytoplasm</location>
    </subcellularLocation>
</comment>
<dbReference type="EC" id="3.1.1.96" evidence="2"/>
<dbReference type="GO" id="GO:0043908">
    <property type="term" value="F:Ser(Gly)-tRNA(Ala) hydrolase activity"/>
    <property type="evidence" value="ECO:0007669"/>
    <property type="project" value="UniProtKB-UniRule"/>
</dbReference>
<keyword evidence="2" id="KW-0820">tRNA-binding</keyword>
<dbReference type="NCBIfam" id="TIGR00256">
    <property type="entry name" value="D-aminoacyl-tRNA deacylase"/>
    <property type="match status" value="1"/>
</dbReference>
<sequence length="144" mass="15816">MKAVIQRVQRATVRCGEQSATIGPGLLVLAGLETGDTEATCAWVAAKIATLRIFEDGDGKMNLGLPETGGEILAISQFTLAGSLARGRRPSFDRAMEPEAARVLFQRFLDLLRAHYPRLKTGFFQEHMEVELVNDGPVTFILER</sequence>
<dbReference type="GO" id="GO:0051500">
    <property type="term" value="F:D-tyrosyl-tRNA(Tyr) deacylase activity"/>
    <property type="evidence" value="ECO:0007669"/>
    <property type="project" value="TreeGrafter"/>
</dbReference>
<dbReference type="InterPro" id="IPR003732">
    <property type="entry name" value="Daa-tRNA_deacyls_DTD"/>
</dbReference>
<evidence type="ECO:0000256" key="2">
    <source>
        <dbReference type="HAMAP-Rule" id="MF_00518"/>
    </source>
</evidence>
<dbReference type="GO" id="GO:0005737">
    <property type="term" value="C:cytoplasm"/>
    <property type="evidence" value="ECO:0007669"/>
    <property type="project" value="UniProtKB-SubCell"/>
</dbReference>